<sequence length="474" mass="52991">MSNLKVSYLVVGGGIAGVTCVETLAILHPEETLAIITASSLVKNVTNVSFYAKTIVKFDVSETEANSLLKIHPNLNIIYDSLKHINTMQKLVTTDGGNIIEYNVICICTGGIPRLISDSNKCNRILGIRDTDSVKEFEEKLKTGRRMVIVGNGGIASEIVYATKGIQKVWVIRDDYISATFIDPGAAEFFQNTMKNRSPEVEKNKHTILRRHVFTEEDTVVAINKNIKSAALGPDWYRKLESVKNENGEQELEIIYKVEVESVQEVDNNEYCLEVKLTNGRTISCDFVISATGVEPAVNFTFDKEPKRGNDGGLAVNENQETTVKDVFAAGDVAFAAWPYAPHWFQLRLWTQARQMAGMAAKAMHARITNEDVLQDFCFELFTHCTTLFGYRVVLLGKYNGQGLGNDYEILLRTTPNVEYIKFVLQNGRLQGAILIGETNLEEMCENLILDQIDLTPFGDDILNPDIDIDDYFD</sequence>
<accession>A0AAV1K5R1</accession>
<gene>
    <name evidence="7" type="ORF">PARMNEM_LOCUS321</name>
</gene>
<dbReference type="EMBL" id="CAVLGL010000001">
    <property type="protein sequence ID" value="CAK1578205.1"/>
    <property type="molecule type" value="Genomic_DNA"/>
</dbReference>
<comment type="cofactor">
    <cofactor evidence="1">
        <name>FAD</name>
        <dbReference type="ChEBI" id="CHEBI:57692"/>
    </cofactor>
</comment>
<evidence type="ECO:0000256" key="1">
    <source>
        <dbReference type="ARBA" id="ARBA00001974"/>
    </source>
</evidence>
<dbReference type="Gene3D" id="3.50.50.60">
    <property type="entry name" value="FAD/NAD(P)-binding domain"/>
    <property type="match status" value="3"/>
</dbReference>
<keyword evidence="4" id="KW-0285">Flavoprotein</keyword>
<dbReference type="GO" id="GO:0016491">
    <property type="term" value="F:oxidoreductase activity"/>
    <property type="evidence" value="ECO:0007669"/>
    <property type="project" value="InterPro"/>
</dbReference>
<evidence type="ECO:0000256" key="3">
    <source>
        <dbReference type="ARBA" id="ARBA00018240"/>
    </source>
</evidence>
<name>A0AAV1K5R1_9NEOP</name>
<evidence type="ECO:0000313" key="8">
    <source>
        <dbReference type="Proteomes" id="UP001314205"/>
    </source>
</evidence>
<comment type="similarity">
    <text evidence="2">Belongs to the class-I pyridine nucleotide-disulfide oxidoreductase family. PYROXD1 subfamily.</text>
</comment>
<dbReference type="Proteomes" id="UP001314205">
    <property type="component" value="Unassembled WGS sequence"/>
</dbReference>
<comment type="caution">
    <text evidence="7">The sequence shown here is derived from an EMBL/GenBank/DDBJ whole genome shotgun (WGS) entry which is preliminary data.</text>
</comment>
<reference evidence="7 8" key="1">
    <citation type="submission" date="2023-11" db="EMBL/GenBank/DDBJ databases">
        <authorList>
            <person name="Hedman E."/>
            <person name="Englund M."/>
            <person name="Stromberg M."/>
            <person name="Nyberg Akerstrom W."/>
            <person name="Nylinder S."/>
            <person name="Jareborg N."/>
            <person name="Kallberg Y."/>
            <person name="Kronander E."/>
        </authorList>
    </citation>
    <scope>NUCLEOTIDE SEQUENCE [LARGE SCALE GENOMIC DNA]</scope>
</reference>
<dbReference type="SUPFAM" id="SSF51905">
    <property type="entry name" value="FAD/NAD(P)-binding domain"/>
    <property type="match status" value="1"/>
</dbReference>
<dbReference type="InterPro" id="IPR016156">
    <property type="entry name" value="FAD/NAD-linked_Rdtase_dimer_sf"/>
</dbReference>
<organism evidence="7 8">
    <name type="scientific">Parnassius mnemosyne</name>
    <name type="common">clouded apollo</name>
    <dbReference type="NCBI Taxonomy" id="213953"/>
    <lineage>
        <taxon>Eukaryota</taxon>
        <taxon>Metazoa</taxon>
        <taxon>Ecdysozoa</taxon>
        <taxon>Arthropoda</taxon>
        <taxon>Hexapoda</taxon>
        <taxon>Insecta</taxon>
        <taxon>Pterygota</taxon>
        <taxon>Neoptera</taxon>
        <taxon>Endopterygota</taxon>
        <taxon>Lepidoptera</taxon>
        <taxon>Glossata</taxon>
        <taxon>Ditrysia</taxon>
        <taxon>Papilionoidea</taxon>
        <taxon>Papilionidae</taxon>
        <taxon>Parnassiinae</taxon>
        <taxon>Parnassini</taxon>
        <taxon>Parnassius</taxon>
        <taxon>Driopa</taxon>
    </lineage>
</organism>
<evidence type="ECO:0000259" key="6">
    <source>
        <dbReference type="Pfam" id="PF07992"/>
    </source>
</evidence>
<dbReference type="InterPro" id="IPR050260">
    <property type="entry name" value="FAD-bd_OxRdtase"/>
</dbReference>
<dbReference type="PRINTS" id="PR00368">
    <property type="entry name" value="FADPNR"/>
</dbReference>
<dbReference type="AlphaFoldDB" id="A0AAV1K5R1"/>
<evidence type="ECO:0000256" key="2">
    <source>
        <dbReference type="ARBA" id="ARBA00008147"/>
    </source>
</evidence>
<keyword evidence="8" id="KW-1185">Reference proteome</keyword>
<evidence type="ECO:0000256" key="4">
    <source>
        <dbReference type="ARBA" id="ARBA00022630"/>
    </source>
</evidence>
<proteinExistence type="inferred from homology"/>
<dbReference type="PANTHER" id="PTHR43429:SF2">
    <property type="entry name" value="PYRIDINE NUCLEOTIDE-DISULFIDE OXIDOREDUCTASE DOMAIN-CONTAINING PROTEIN 1"/>
    <property type="match status" value="1"/>
</dbReference>
<evidence type="ECO:0000256" key="5">
    <source>
        <dbReference type="ARBA" id="ARBA00022827"/>
    </source>
</evidence>
<keyword evidence="5" id="KW-0274">FAD</keyword>
<dbReference type="InterPro" id="IPR023753">
    <property type="entry name" value="FAD/NAD-binding_dom"/>
</dbReference>
<feature type="domain" description="FAD/NAD(P)-binding" evidence="6">
    <location>
        <begin position="8"/>
        <end position="357"/>
    </location>
</feature>
<protein>
    <recommendedName>
        <fullName evidence="3">Pyridine nucleotide-disulfide oxidoreductase domain-containing protein 1</fullName>
    </recommendedName>
</protein>
<dbReference type="PANTHER" id="PTHR43429">
    <property type="entry name" value="PYRIDINE NUCLEOTIDE-DISULFIDE OXIDOREDUCTASE DOMAIN-CONTAINING"/>
    <property type="match status" value="1"/>
</dbReference>
<dbReference type="Gene3D" id="3.30.390.30">
    <property type="match status" value="1"/>
</dbReference>
<dbReference type="InterPro" id="IPR036188">
    <property type="entry name" value="FAD/NAD-bd_sf"/>
</dbReference>
<evidence type="ECO:0000313" key="7">
    <source>
        <dbReference type="EMBL" id="CAK1578205.1"/>
    </source>
</evidence>
<dbReference type="Pfam" id="PF07992">
    <property type="entry name" value="Pyr_redox_2"/>
    <property type="match status" value="1"/>
</dbReference>